<dbReference type="Proteomes" id="UP001187192">
    <property type="component" value="Unassembled WGS sequence"/>
</dbReference>
<protein>
    <submittedName>
        <fullName evidence="1">Uncharacterized protein</fullName>
    </submittedName>
</protein>
<comment type="caution">
    <text evidence="1">The sequence shown here is derived from an EMBL/GenBank/DDBJ whole genome shotgun (WGS) entry which is preliminary data.</text>
</comment>
<gene>
    <name evidence="1" type="ORF">TIFTF001_044504</name>
</gene>
<name>A0AA87ZXC5_FICCA</name>
<evidence type="ECO:0000313" key="1">
    <source>
        <dbReference type="EMBL" id="GMN30681.1"/>
    </source>
</evidence>
<keyword evidence="2" id="KW-1185">Reference proteome</keyword>
<evidence type="ECO:0000313" key="2">
    <source>
        <dbReference type="Proteomes" id="UP001187192"/>
    </source>
</evidence>
<accession>A0AA87ZXC5</accession>
<organism evidence="1 2">
    <name type="scientific">Ficus carica</name>
    <name type="common">Common fig</name>
    <dbReference type="NCBI Taxonomy" id="3494"/>
    <lineage>
        <taxon>Eukaryota</taxon>
        <taxon>Viridiplantae</taxon>
        <taxon>Streptophyta</taxon>
        <taxon>Embryophyta</taxon>
        <taxon>Tracheophyta</taxon>
        <taxon>Spermatophyta</taxon>
        <taxon>Magnoliopsida</taxon>
        <taxon>eudicotyledons</taxon>
        <taxon>Gunneridae</taxon>
        <taxon>Pentapetalae</taxon>
        <taxon>rosids</taxon>
        <taxon>fabids</taxon>
        <taxon>Rosales</taxon>
        <taxon>Moraceae</taxon>
        <taxon>Ficeae</taxon>
        <taxon>Ficus</taxon>
    </lineage>
</organism>
<proteinExistence type="predicted"/>
<dbReference type="EMBL" id="BTGU01003339">
    <property type="protein sequence ID" value="GMN30681.1"/>
    <property type="molecule type" value="Genomic_DNA"/>
</dbReference>
<dbReference type="AlphaFoldDB" id="A0AA87ZXC5"/>
<reference evidence="1" key="1">
    <citation type="submission" date="2023-07" db="EMBL/GenBank/DDBJ databases">
        <title>draft genome sequence of fig (Ficus carica).</title>
        <authorList>
            <person name="Takahashi T."/>
            <person name="Nishimura K."/>
        </authorList>
    </citation>
    <scope>NUCLEOTIDE SEQUENCE</scope>
</reference>
<sequence length="41" mass="4511">MFKVAMMCVEDVSSERPSMREVVHMLVDPSGSTAPTQSLNL</sequence>